<reference evidence="1 2" key="1">
    <citation type="submission" date="2018-10" db="EMBL/GenBank/DDBJ databases">
        <title>A high-quality apple genome assembly.</title>
        <authorList>
            <person name="Hu J."/>
        </authorList>
    </citation>
    <scope>NUCLEOTIDE SEQUENCE [LARGE SCALE GENOMIC DNA]</scope>
    <source>
        <strain evidence="2">cv. HFTH1</strain>
        <tissue evidence="1">Young leaf</tissue>
    </source>
</reference>
<organism evidence="1 2">
    <name type="scientific">Malus domestica</name>
    <name type="common">Apple</name>
    <name type="synonym">Pyrus malus</name>
    <dbReference type="NCBI Taxonomy" id="3750"/>
    <lineage>
        <taxon>Eukaryota</taxon>
        <taxon>Viridiplantae</taxon>
        <taxon>Streptophyta</taxon>
        <taxon>Embryophyta</taxon>
        <taxon>Tracheophyta</taxon>
        <taxon>Spermatophyta</taxon>
        <taxon>Magnoliopsida</taxon>
        <taxon>eudicotyledons</taxon>
        <taxon>Gunneridae</taxon>
        <taxon>Pentapetalae</taxon>
        <taxon>rosids</taxon>
        <taxon>fabids</taxon>
        <taxon>Rosales</taxon>
        <taxon>Rosaceae</taxon>
        <taxon>Amygdaloideae</taxon>
        <taxon>Maleae</taxon>
        <taxon>Malus</taxon>
    </lineage>
</organism>
<protein>
    <submittedName>
        <fullName evidence="1">Uncharacterized protein</fullName>
    </submittedName>
</protein>
<name>A0A498JIZ0_MALDO</name>
<sequence length="221" mass="25583">MERKIQLIIHKRSHLVRWQVPSPMSSRSRLIIHILPFGTALNEKKGITLKRKAKMEGYDDYEMANDPKIYPKKKELGTNILQHHVGLPLTVIVLAEKTHLTSGRLALIYDYTGKKIESTMDGRRFYIISKRRDDGSCIIELLNLVCETCAFKSKEGNFLRIMNLSMGKVQRLADGKVDKYASARDESDGHLRCLLYFGPEYYDSYWEKNLVRSLFTHFEPA</sequence>
<keyword evidence="2" id="KW-1185">Reference proteome</keyword>
<dbReference type="AlphaFoldDB" id="A0A498JIZ0"/>
<gene>
    <name evidence="1" type="ORF">DVH24_013857</name>
</gene>
<dbReference type="EMBL" id="RDQH01000333">
    <property type="protein sequence ID" value="RXH93281.1"/>
    <property type="molecule type" value="Genomic_DNA"/>
</dbReference>
<evidence type="ECO:0000313" key="1">
    <source>
        <dbReference type="EMBL" id="RXH93281.1"/>
    </source>
</evidence>
<proteinExistence type="predicted"/>
<accession>A0A498JIZ0</accession>
<dbReference type="Proteomes" id="UP000290289">
    <property type="component" value="Chromosome 7"/>
</dbReference>
<comment type="caution">
    <text evidence="1">The sequence shown here is derived from an EMBL/GenBank/DDBJ whole genome shotgun (WGS) entry which is preliminary data.</text>
</comment>
<evidence type="ECO:0000313" key="2">
    <source>
        <dbReference type="Proteomes" id="UP000290289"/>
    </source>
</evidence>